<feature type="non-terminal residue" evidence="2">
    <location>
        <position position="1"/>
    </location>
</feature>
<accession>X1ARS4</accession>
<name>X1ARS4_9ZZZZ</name>
<sequence>SANGVEGTGATQGTGTDTGSFTGDSYANLLVKEGRNDDYRVIDSHDNNTLTITGVFTDQPISGDTWEVFDWGTSIDRIDINVTSNVILEDLNLSMDGTSSSLYYRSSFRGEVHRRTGLPFIV</sequence>
<evidence type="ECO:0000313" key="2">
    <source>
        <dbReference type="EMBL" id="GAG85549.1"/>
    </source>
</evidence>
<proteinExistence type="predicted"/>
<feature type="region of interest" description="Disordered" evidence="1">
    <location>
        <begin position="1"/>
        <end position="22"/>
    </location>
</feature>
<gene>
    <name evidence="2" type="ORF">S01H4_26518</name>
</gene>
<feature type="compositionally biased region" description="Low complexity" evidence="1">
    <location>
        <begin position="13"/>
        <end position="22"/>
    </location>
</feature>
<protein>
    <submittedName>
        <fullName evidence="2">Uncharacterized protein</fullName>
    </submittedName>
</protein>
<organism evidence="2">
    <name type="scientific">marine sediment metagenome</name>
    <dbReference type="NCBI Taxonomy" id="412755"/>
    <lineage>
        <taxon>unclassified sequences</taxon>
        <taxon>metagenomes</taxon>
        <taxon>ecological metagenomes</taxon>
    </lineage>
</organism>
<dbReference type="AlphaFoldDB" id="X1ARS4"/>
<reference evidence="2" key="1">
    <citation type="journal article" date="2014" name="Front. Microbiol.">
        <title>High frequency of phylogenetically diverse reductive dehalogenase-homologous genes in deep subseafloor sedimentary metagenomes.</title>
        <authorList>
            <person name="Kawai M."/>
            <person name="Futagami T."/>
            <person name="Toyoda A."/>
            <person name="Takaki Y."/>
            <person name="Nishi S."/>
            <person name="Hori S."/>
            <person name="Arai W."/>
            <person name="Tsubouchi T."/>
            <person name="Morono Y."/>
            <person name="Uchiyama I."/>
            <person name="Ito T."/>
            <person name="Fujiyama A."/>
            <person name="Inagaki F."/>
            <person name="Takami H."/>
        </authorList>
    </citation>
    <scope>NUCLEOTIDE SEQUENCE</scope>
    <source>
        <strain evidence="2">Expedition CK06-06</strain>
    </source>
</reference>
<evidence type="ECO:0000256" key="1">
    <source>
        <dbReference type="SAM" id="MobiDB-lite"/>
    </source>
</evidence>
<dbReference type="EMBL" id="BART01012803">
    <property type="protein sequence ID" value="GAG85549.1"/>
    <property type="molecule type" value="Genomic_DNA"/>
</dbReference>
<comment type="caution">
    <text evidence="2">The sequence shown here is derived from an EMBL/GenBank/DDBJ whole genome shotgun (WGS) entry which is preliminary data.</text>
</comment>
<feature type="compositionally biased region" description="Gly residues" evidence="1">
    <location>
        <begin position="1"/>
        <end position="12"/>
    </location>
</feature>